<feature type="transmembrane region" description="Helical" evidence="2">
    <location>
        <begin position="267"/>
        <end position="288"/>
    </location>
</feature>
<sequence>MDTLHSRNGSATDTLQRSASAHAERVGSRHSKRAPSRSNPSPVPSYLRPQESSSSSSSSAAPATPSTRTKSALRTPRSGTEPTLNPVPETPTNTKGKRKAEELDVTPPDQKTGHHATFVIPPEARRSHRSSEVSGAPSSYHRKRARLSTSTPQGSPAQSRPTSSHQPSPDHNASWSRRSAQNLFRTSSRASRAQSAMSGRRPDSYVGRRSIDASEQSIPISALVMPHAPSVARSSQYHMHDPRRPPKIHPTEWALHMHSEDEDASPLHAWAFFAGFILFPLWWLAAFWPIPRTRRVGDTDAEKAVTLDDPQVEHDARTWRNRCRVMSGIAFLTYIPFIILVAIFVPRHV</sequence>
<dbReference type="EMBL" id="KE504150">
    <property type="protein sequence ID" value="EPT00276.1"/>
    <property type="molecule type" value="Genomic_DNA"/>
</dbReference>
<name>S8FFR7_FOMSC</name>
<feature type="compositionally biased region" description="Polar residues" evidence="1">
    <location>
        <begin position="68"/>
        <end position="83"/>
    </location>
</feature>
<protein>
    <submittedName>
        <fullName evidence="3">Uncharacterized protein</fullName>
    </submittedName>
</protein>
<dbReference type="Proteomes" id="UP000015241">
    <property type="component" value="Unassembled WGS sequence"/>
</dbReference>
<dbReference type="AlphaFoldDB" id="S8FFR7"/>
<keyword evidence="4" id="KW-1185">Reference proteome</keyword>
<feature type="compositionally biased region" description="Low complexity" evidence="1">
    <location>
        <begin position="52"/>
        <end position="67"/>
    </location>
</feature>
<dbReference type="HOGENOM" id="CLU_055658_0_0_1"/>
<reference evidence="3 4" key="1">
    <citation type="journal article" date="2012" name="Science">
        <title>The Paleozoic origin of enzymatic lignin decomposition reconstructed from 31 fungal genomes.</title>
        <authorList>
            <person name="Floudas D."/>
            <person name="Binder M."/>
            <person name="Riley R."/>
            <person name="Barry K."/>
            <person name="Blanchette R.A."/>
            <person name="Henrissat B."/>
            <person name="Martinez A.T."/>
            <person name="Otillar R."/>
            <person name="Spatafora J.W."/>
            <person name="Yadav J.S."/>
            <person name="Aerts A."/>
            <person name="Benoit I."/>
            <person name="Boyd A."/>
            <person name="Carlson A."/>
            <person name="Copeland A."/>
            <person name="Coutinho P.M."/>
            <person name="de Vries R.P."/>
            <person name="Ferreira P."/>
            <person name="Findley K."/>
            <person name="Foster B."/>
            <person name="Gaskell J."/>
            <person name="Glotzer D."/>
            <person name="Gorecki P."/>
            <person name="Heitman J."/>
            <person name="Hesse C."/>
            <person name="Hori C."/>
            <person name="Igarashi K."/>
            <person name="Jurgens J.A."/>
            <person name="Kallen N."/>
            <person name="Kersten P."/>
            <person name="Kohler A."/>
            <person name="Kuees U."/>
            <person name="Kumar T.K.A."/>
            <person name="Kuo A."/>
            <person name="LaButti K."/>
            <person name="Larrondo L.F."/>
            <person name="Lindquist E."/>
            <person name="Ling A."/>
            <person name="Lombard V."/>
            <person name="Lucas S."/>
            <person name="Lundell T."/>
            <person name="Martin R."/>
            <person name="McLaughlin D.J."/>
            <person name="Morgenstern I."/>
            <person name="Morin E."/>
            <person name="Murat C."/>
            <person name="Nagy L.G."/>
            <person name="Nolan M."/>
            <person name="Ohm R.A."/>
            <person name="Patyshakuliyeva A."/>
            <person name="Rokas A."/>
            <person name="Ruiz-Duenas F.J."/>
            <person name="Sabat G."/>
            <person name="Salamov A."/>
            <person name="Samejima M."/>
            <person name="Schmutz J."/>
            <person name="Slot J.C."/>
            <person name="St John F."/>
            <person name="Stenlid J."/>
            <person name="Sun H."/>
            <person name="Sun S."/>
            <person name="Syed K."/>
            <person name="Tsang A."/>
            <person name="Wiebenga A."/>
            <person name="Young D."/>
            <person name="Pisabarro A."/>
            <person name="Eastwood D.C."/>
            <person name="Martin F."/>
            <person name="Cullen D."/>
            <person name="Grigoriev I.V."/>
            <person name="Hibbett D.S."/>
        </authorList>
    </citation>
    <scope>NUCLEOTIDE SEQUENCE</scope>
    <source>
        <strain evidence="4">FP-58527</strain>
    </source>
</reference>
<feature type="region of interest" description="Disordered" evidence="1">
    <location>
        <begin position="1"/>
        <end position="208"/>
    </location>
</feature>
<evidence type="ECO:0000313" key="3">
    <source>
        <dbReference type="EMBL" id="EPT00276.1"/>
    </source>
</evidence>
<feature type="compositionally biased region" description="Low complexity" evidence="1">
    <location>
        <begin position="185"/>
        <end position="199"/>
    </location>
</feature>
<dbReference type="InParanoid" id="S8FFR7"/>
<evidence type="ECO:0000256" key="2">
    <source>
        <dbReference type="SAM" id="Phobius"/>
    </source>
</evidence>
<feature type="compositionally biased region" description="Polar residues" evidence="1">
    <location>
        <begin position="1"/>
        <end position="19"/>
    </location>
</feature>
<feature type="transmembrane region" description="Helical" evidence="2">
    <location>
        <begin position="325"/>
        <end position="345"/>
    </location>
</feature>
<dbReference type="OrthoDB" id="3266087at2759"/>
<keyword evidence="2" id="KW-1133">Transmembrane helix</keyword>
<feature type="compositionally biased region" description="Polar residues" evidence="1">
    <location>
        <begin position="147"/>
        <end position="184"/>
    </location>
</feature>
<evidence type="ECO:0000313" key="4">
    <source>
        <dbReference type="Proteomes" id="UP000015241"/>
    </source>
</evidence>
<dbReference type="eggNOG" id="ENOG502SNIB">
    <property type="taxonomic scope" value="Eukaryota"/>
</dbReference>
<keyword evidence="2" id="KW-0472">Membrane</keyword>
<accession>S8FFR7</accession>
<gene>
    <name evidence="3" type="ORF">FOMPIDRAFT_1123076</name>
</gene>
<evidence type="ECO:0000256" key="1">
    <source>
        <dbReference type="SAM" id="MobiDB-lite"/>
    </source>
</evidence>
<organism evidence="3 4">
    <name type="scientific">Fomitopsis schrenkii</name>
    <name type="common">Brown rot fungus</name>
    <dbReference type="NCBI Taxonomy" id="2126942"/>
    <lineage>
        <taxon>Eukaryota</taxon>
        <taxon>Fungi</taxon>
        <taxon>Dikarya</taxon>
        <taxon>Basidiomycota</taxon>
        <taxon>Agaricomycotina</taxon>
        <taxon>Agaricomycetes</taxon>
        <taxon>Polyporales</taxon>
        <taxon>Fomitopsis</taxon>
    </lineage>
</organism>
<keyword evidence="2" id="KW-0812">Transmembrane</keyword>
<proteinExistence type="predicted"/>